<dbReference type="PANTHER" id="PTHR44591">
    <property type="entry name" value="STRESS RESPONSE REGULATOR PROTEIN 1"/>
    <property type="match status" value="1"/>
</dbReference>
<dbReference type="AlphaFoldDB" id="A0A6L7IVL2"/>
<dbReference type="InterPro" id="IPR001789">
    <property type="entry name" value="Sig_transdc_resp-reg_receiver"/>
</dbReference>
<name>A0A6L7IVL2_9ACTN</name>
<dbReference type="SMART" id="SM00448">
    <property type="entry name" value="REC"/>
    <property type="match status" value="1"/>
</dbReference>
<dbReference type="Gene3D" id="3.40.50.2300">
    <property type="match status" value="1"/>
</dbReference>
<protein>
    <submittedName>
        <fullName evidence="2">Response regulator</fullName>
    </submittedName>
</protein>
<dbReference type="InterPro" id="IPR050595">
    <property type="entry name" value="Bact_response_regulator"/>
</dbReference>
<dbReference type="SUPFAM" id="SSF52172">
    <property type="entry name" value="CheY-like"/>
    <property type="match status" value="1"/>
</dbReference>
<gene>
    <name evidence="2" type="ORF">GS424_012600</name>
</gene>
<keyword evidence="1" id="KW-0597">Phosphoprotein</keyword>
<evidence type="ECO:0000256" key="1">
    <source>
        <dbReference type="ARBA" id="ARBA00022553"/>
    </source>
</evidence>
<dbReference type="KEGG" id="egd:GS424_012600"/>
<reference evidence="2 3" key="1">
    <citation type="submission" date="2020-10" db="EMBL/GenBank/DDBJ databases">
        <title>Eggerthella sp. nov., isolated from human feces.</title>
        <authorList>
            <person name="Yajun G."/>
        </authorList>
    </citation>
    <scope>NUCLEOTIDE SEQUENCE [LARGE SCALE GENOMIC DNA]</scope>
    <source>
        <strain evidence="2 3">HF-1101</strain>
    </source>
</reference>
<dbReference type="PROSITE" id="PS50110">
    <property type="entry name" value="RESPONSE_REGULATORY"/>
    <property type="match status" value="1"/>
</dbReference>
<dbReference type="RefSeq" id="WP_160942711.1">
    <property type="nucleotide sequence ID" value="NZ_CP063310.1"/>
</dbReference>
<dbReference type="GO" id="GO:0000160">
    <property type="term" value="P:phosphorelay signal transduction system"/>
    <property type="evidence" value="ECO:0007669"/>
    <property type="project" value="InterPro"/>
</dbReference>
<proteinExistence type="predicted"/>
<dbReference type="InterPro" id="IPR011006">
    <property type="entry name" value="CheY-like_superfamily"/>
</dbReference>
<dbReference type="EMBL" id="CP063310">
    <property type="protein sequence ID" value="QOS67352.1"/>
    <property type="molecule type" value="Genomic_DNA"/>
</dbReference>
<evidence type="ECO:0000313" key="2">
    <source>
        <dbReference type="EMBL" id="QOS67352.1"/>
    </source>
</evidence>
<organism evidence="2 3">
    <name type="scientific">Eggerthella guodeyinii</name>
    <dbReference type="NCBI Taxonomy" id="2690837"/>
    <lineage>
        <taxon>Bacteria</taxon>
        <taxon>Bacillati</taxon>
        <taxon>Actinomycetota</taxon>
        <taxon>Coriobacteriia</taxon>
        <taxon>Eggerthellales</taxon>
        <taxon>Eggerthellaceae</taxon>
        <taxon>Eggerthella</taxon>
    </lineage>
</organism>
<sequence length="304" mass="33929">MNEKVLVVDDNDANRQMMVDVLVQWGYRVEEARNGRVVMKLVEEFHPDLILLDVMLPGMNGYEICHRLKQDPQTDHITIIMLTVLNDSESRTRGISVGADLFVSRPPNYVEMHKNIESLLTNKRKYRRMESLEALCGFLEGLVERLSPSEFARYQKVFGYAKRTAKILGIDDDAQRRMMMGALCCALEQALAETGGASPALADIVAPLNAAPWVERFAAYQRNPSAVEAEDAVAAVYYVCTHYCERKELGGSDDAVLGDVRKHLVGYSARTSVFEALKQAISDEAFLRHLTGQGEDAAGERLIG</sequence>
<dbReference type="PANTHER" id="PTHR44591:SF3">
    <property type="entry name" value="RESPONSE REGULATORY DOMAIN-CONTAINING PROTEIN"/>
    <property type="match status" value="1"/>
</dbReference>
<evidence type="ECO:0000313" key="3">
    <source>
        <dbReference type="Proteomes" id="UP000478463"/>
    </source>
</evidence>
<dbReference type="Pfam" id="PF00072">
    <property type="entry name" value="Response_reg"/>
    <property type="match status" value="1"/>
</dbReference>
<dbReference type="Proteomes" id="UP000478463">
    <property type="component" value="Chromosome"/>
</dbReference>
<accession>A0A6L7IVL2</accession>